<sequence>MPHIQIEVNYPVDLKHYPGIESATEAMLFDCRQIESGDGDIGLLIENDLKIVGVVDDEGNLHEL</sequence>
<dbReference type="RefSeq" id="YP_009853822.1">
    <property type="nucleotide sequence ID" value="NC_048824.1"/>
</dbReference>
<evidence type="ECO:0000313" key="1">
    <source>
        <dbReference type="EMBL" id="QGJ90109.1"/>
    </source>
</evidence>
<gene>
    <name evidence="1" type="primary">71</name>
    <name evidence="1" type="ORF">PBI_INDLULAMITHI_71</name>
</gene>
<accession>A0A649VDB8</accession>
<reference evidence="1 2" key="1">
    <citation type="submission" date="2019-10" db="EMBL/GenBank/DDBJ databases">
        <authorList>
            <person name="Garlena R.A."/>
            <person name="Russell D.A."/>
            <person name="Pope W.H."/>
            <person name="Jacobs-Sera D."/>
            <person name="Hatfull G.F."/>
        </authorList>
    </citation>
    <scope>NUCLEOTIDE SEQUENCE [LARGE SCALE GENOMIC DNA]</scope>
</reference>
<dbReference type="KEGG" id="vg:55624508"/>
<dbReference type="Proteomes" id="UP000423609">
    <property type="component" value="Segment"/>
</dbReference>
<organism evidence="1 2">
    <name type="scientific">Mycobacterium phage Indlulamithi</name>
    <dbReference type="NCBI Taxonomy" id="2656582"/>
    <lineage>
        <taxon>Viruses</taxon>
        <taxon>Duplodnaviria</taxon>
        <taxon>Heunggongvirae</taxon>
        <taxon>Uroviricota</taxon>
        <taxon>Caudoviricetes</taxon>
        <taxon>Indlulamithivirus</taxon>
        <taxon>Indlulamithivirus indlulamithi</taxon>
    </lineage>
</organism>
<name>A0A649VDB8_9CAUD</name>
<dbReference type="GeneID" id="55624508"/>
<evidence type="ECO:0000313" key="2">
    <source>
        <dbReference type="Proteomes" id="UP000423609"/>
    </source>
</evidence>
<dbReference type="EMBL" id="MN585993">
    <property type="protein sequence ID" value="QGJ90109.1"/>
    <property type="molecule type" value="Genomic_DNA"/>
</dbReference>
<proteinExistence type="predicted"/>
<keyword evidence="2" id="KW-1185">Reference proteome</keyword>
<protein>
    <submittedName>
        <fullName evidence="1">Uncharacterized protein</fullName>
    </submittedName>
</protein>